<dbReference type="RefSeq" id="WP_007309543.1">
    <property type="nucleotide sequence ID" value="NZ_AESD01000169.1"/>
</dbReference>
<protein>
    <recommendedName>
        <fullName evidence="1">Schlafen AlbA-2 domain-containing protein</fullName>
    </recommendedName>
</protein>
<evidence type="ECO:0000313" key="3">
    <source>
        <dbReference type="Proteomes" id="UP000003477"/>
    </source>
</evidence>
<feature type="domain" description="Schlafen AlbA-2" evidence="1">
    <location>
        <begin position="26"/>
        <end position="153"/>
    </location>
</feature>
<evidence type="ECO:0000313" key="2">
    <source>
        <dbReference type="EMBL" id="EHJ14283.1"/>
    </source>
</evidence>
<dbReference type="PATRIC" id="fig|423471.3.peg.957"/>
<organism evidence="2 3">
    <name type="scientific">Crocosphaera watsonii WH 0003</name>
    <dbReference type="NCBI Taxonomy" id="423471"/>
    <lineage>
        <taxon>Bacteria</taxon>
        <taxon>Bacillati</taxon>
        <taxon>Cyanobacteriota</taxon>
        <taxon>Cyanophyceae</taxon>
        <taxon>Oscillatoriophycideae</taxon>
        <taxon>Chroococcales</taxon>
        <taxon>Aphanothecaceae</taxon>
        <taxon>Crocosphaera</taxon>
    </lineage>
</organism>
<gene>
    <name evidence="2" type="ORF">CWATWH0003_1037</name>
</gene>
<evidence type="ECO:0000259" key="1">
    <source>
        <dbReference type="Pfam" id="PF04326"/>
    </source>
</evidence>
<dbReference type="InterPro" id="IPR038461">
    <property type="entry name" value="Schlafen_AlbA_2_dom_sf"/>
</dbReference>
<reference evidence="2 3" key="1">
    <citation type="journal article" date="2011" name="Front. Microbiol.">
        <title>Two Strains of Crocosphaera watsonii with Highly Conserved Genomes are Distinguished by Strain-Specific Features.</title>
        <authorList>
            <person name="Bench S.R."/>
            <person name="Ilikchyan I.N."/>
            <person name="Tripp H.J."/>
            <person name="Zehr J.P."/>
        </authorList>
    </citation>
    <scope>NUCLEOTIDE SEQUENCE [LARGE SCALE GENOMIC DNA]</scope>
    <source>
        <strain evidence="2 3">WH 0003</strain>
    </source>
</reference>
<dbReference type="Pfam" id="PF04326">
    <property type="entry name" value="SLFN_AlbA_2"/>
    <property type="match status" value="1"/>
</dbReference>
<dbReference type="EMBL" id="AESD01000169">
    <property type="protein sequence ID" value="EHJ14283.1"/>
    <property type="molecule type" value="Genomic_DNA"/>
</dbReference>
<dbReference type="PANTHER" id="PTHR30595:SF6">
    <property type="entry name" value="SCHLAFEN ALBA-2 DOMAIN-CONTAINING PROTEIN"/>
    <property type="match status" value="1"/>
</dbReference>
<dbReference type="Gene3D" id="3.30.950.30">
    <property type="entry name" value="Schlafen, AAA domain"/>
    <property type="match status" value="1"/>
</dbReference>
<dbReference type="InterPro" id="IPR007421">
    <property type="entry name" value="Schlafen_AlbA_2_dom"/>
</dbReference>
<dbReference type="Proteomes" id="UP000003477">
    <property type="component" value="Unassembled WGS sequence"/>
</dbReference>
<sequence length="427" mass="49109">MLLNGKSLDKITESDLQELIDNGVAEGKTLDYKEKLSGNSDAEKKEFLYDVSSFANASGGNLIFGITEDKGIAIKIDGIETNDIDKEILRLDNILRDGISPRIPGIRIQPIQLRNNNYVIIIDIPRSFALPHMVTYKNSSRFYSRNSGGKYQLDVDEIRTSFTVSQGLIDRIRDFRRERLSMIIAEETPIILEKDAQLVLHLIPLNAFDLSSSISISDIDKIYRQNNCEYTSLFTPLDYENYSGFKRKYNLEGYLIFNESYENNSYISYTQIFRNRIIEAISTDFSSFSPQKNSYFIYQCYENTLIQGLKRYLKLSSLMNDFTPIIVFTTIINIRGYIMGYDPGFGRSFGNPIDRDNLILPEVMIEDYNVDLYQVMKPIFDTVWNAAGYPRSLNYDEQGKWLGINEVRSQKSGVPHYVPALSYRSCF</sequence>
<accession>G5J0K2</accession>
<dbReference type="AlphaFoldDB" id="G5J0K2"/>
<proteinExistence type="predicted"/>
<comment type="caution">
    <text evidence="2">The sequence shown here is derived from an EMBL/GenBank/DDBJ whole genome shotgun (WGS) entry which is preliminary data.</text>
</comment>
<dbReference type="PANTHER" id="PTHR30595">
    <property type="entry name" value="GLPR-RELATED TRANSCRIPTIONAL REPRESSOR"/>
    <property type="match status" value="1"/>
</dbReference>
<name>G5J0K2_CROWT</name>
<dbReference type="GeneID" id="88764899"/>